<keyword evidence="6" id="KW-0336">GPI-anchor</keyword>
<evidence type="ECO:0000256" key="9">
    <source>
        <dbReference type="ARBA" id="ARBA00022989"/>
    </source>
</evidence>
<dbReference type="InterPro" id="IPR052337">
    <property type="entry name" value="SAT4-like"/>
</dbReference>
<evidence type="ECO:0000256" key="10">
    <source>
        <dbReference type="ARBA" id="ARBA00023136"/>
    </source>
</evidence>
<keyword evidence="11" id="KW-1015">Disulfide bond</keyword>
<evidence type="ECO:0000256" key="1">
    <source>
        <dbReference type="ARBA" id="ARBA00004141"/>
    </source>
</evidence>
<dbReference type="Pfam" id="PF05730">
    <property type="entry name" value="CFEM"/>
    <property type="match status" value="1"/>
</dbReference>
<organism evidence="17 18">
    <name type="scientific">Hyaloscypha variabilis (strain UAMH 11265 / GT02V1 / F)</name>
    <name type="common">Meliniomyces variabilis</name>
    <dbReference type="NCBI Taxonomy" id="1149755"/>
    <lineage>
        <taxon>Eukaryota</taxon>
        <taxon>Fungi</taxon>
        <taxon>Dikarya</taxon>
        <taxon>Ascomycota</taxon>
        <taxon>Pezizomycotina</taxon>
        <taxon>Leotiomycetes</taxon>
        <taxon>Helotiales</taxon>
        <taxon>Hyaloscyphaceae</taxon>
        <taxon>Hyaloscypha</taxon>
        <taxon>Hyaloscypha variabilis</taxon>
    </lineage>
</organism>
<evidence type="ECO:0000256" key="2">
    <source>
        <dbReference type="ARBA" id="ARBA00004589"/>
    </source>
</evidence>
<evidence type="ECO:0000256" key="13">
    <source>
        <dbReference type="ARBA" id="ARBA00038359"/>
    </source>
</evidence>
<dbReference type="STRING" id="1149755.A0A2J6SAV5"/>
<evidence type="ECO:0000256" key="6">
    <source>
        <dbReference type="ARBA" id="ARBA00022622"/>
    </source>
</evidence>
<dbReference type="GO" id="GO:0005576">
    <property type="term" value="C:extracellular region"/>
    <property type="evidence" value="ECO:0007669"/>
    <property type="project" value="UniProtKB-SubCell"/>
</dbReference>
<evidence type="ECO:0000256" key="5">
    <source>
        <dbReference type="ARBA" id="ARBA00022525"/>
    </source>
</evidence>
<dbReference type="PANTHER" id="PTHR33048:SF47">
    <property type="entry name" value="INTEGRAL MEMBRANE PROTEIN-RELATED"/>
    <property type="match status" value="1"/>
</dbReference>
<comment type="subcellular location">
    <subcellularLocation>
        <location evidence="2">Membrane</location>
        <topology evidence="2">Lipid-anchor</topology>
        <topology evidence="2">GPI-anchor</topology>
    </subcellularLocation>
    <subcellularLocation>
        <location evidence="1">Membrane</location>
        <topology evidence="1">Multi-pass membrane protein</topology>
    </subcellularLocation>
    <subcellularLocation>
        <location evidence="3">Secreted</location>
    </subcellularLocation>
</comment>
<evidence type="ECO:0000256" key="11">
    <source>
        <dbReference type="ARBA" id="ARBA00023157"/>
    </source>
</evidence>
<dbReference type="OrthoDB" id="5329176at2759"/>
<comment type="similarity">
    <text evidence="4">Belongs to the RBT5 family.</text>
</comment>
<evidence type="ECO:0000256" key="14">
    <source>
        <dbReference type="SAM" id="Phobius"/>
    </source>
</evidence>
<protein>
    <submittedName>
        <fullName evidence="17">Uncharacterized protein</fullName>
    </submittedName>
</protein>
<feature type="transmembrane region" description="Helical" evidence="14">
    <location>
        <begin position="145"/>
        <end position="164"/>
    </location>
</feature>
<feature type="transmembrane region" description="Helical" evidence="14">
    <location>
        <begin position="184"/>
        <end position="212"/>
    </location>
</feature>
<feature type="transmembrane region" description="Helical" evidence="14">
    <location>
        <begin position="224"/>
        <end position="251"/>
    </location>
</feature>
<evidence type="ECO:0000256" key="12">
    <source>
        <dbReference type="ARBA" id="ARBA00023288"/>
    </source>
</evidence>
<evidence type="ECO:0000259" key="15">
    <source>
        <dbReference type="Pfam" id="PF05730"/>
    </source>
</evidence>
<feature type="transmembrane region" description="Helical" evidence="14">
    <location>
        <begin position="113"/>
        <end position="133"/>
    </location>
</feature>
<gene>
    <name evidence="17" type="ORF">L207DRAFT_576660</name>
</gene>
<dbReference type="PANTHER" id="PTHR33048">
    <property type="entry name" value="PTH11-LIKE INTEGRAL MEMBRANE PROTEIN (AFU_ORTHOLOGUE AFUA_5G11245)"/>
    <property type="match status" value="1"/>
</dbReference>
<evidence type="ECO:0000256" key="7">
    <source>
        <dbReference type="ARBA" id="ARBA00022692"/>
    </source>
</evidence>
<sequence>MGTPSVNPSVRAGITPTSMFTAAPTMTEMESLTLAQIETSIPNCSLSCFSAALQSSPDFISNPTSSCQNTTLQAPLWACLQRSCSFEEQSQYYTTTLPVCSGQPVPSRGLPALIEPAVLGPVTLLAVATRLYSRYTISKTFGADDYLIFVAGSIYTKTIVLYIFNTTLGFGKHTWNIDPMNMKILLLIFYIGEVSYLTCLTLIRLSILCFYLRIFMERRFRVTVWITIIFVGASGLAFIIAALLQCVPISLSPSSYVPSSFSSQALTIIKTGGVFDRSVPAKCLDLNAVAFSNAGIGIAQDVIILFLPFPEVVHLTMITRKKIILILMFLLGSFACLTSIIRLRYLKAFATSTDETCKFRDDQTGSLWSFAEESVAIICACMPAIRRLLSNYLPNILNLESNCPIPQFTTQGGKTPPSLYPISIGSVERRKTVLTGDDYLKGARLEEGVSPLRWSFDVSAASSNIKDAFSLQCKD</sequence>
<keyword evidence="6" id="KW-0325">Glycoprotein</keyword>
<dbReference type="InterPro" id="IPR008427">
    <property type="entry name" value="Extracellular_membr_CFEM_dom"/>
</dbReference>
<name>A0A2J6SAV5_HYAVF</name>
<comment type="similarity">
    <text evidence="13">Belongs to the SAT4 family.</text>
</comment>
<feature type="transmembrane region" description="Helical" evidence="14">
    <location>
        <begin position="323"/>
        <end position="343"/>
    </location>
</feature>
<keyword evidence="7 14" id="KW-0812">Transmembrane</keyword>
<keyword evidence="10 14" id="KW-0472">Membrane</keyword>
<keyword evidence="8" id="KW-0732">Signal</keyword>
<keyword evidence="18" id="KW-1185">Reference proteome</keyword>
<evidence type="ECO:0000256" key="4">
    <source>
        <dbReference type="ARBA" id="ARBA00010031"/>
    </source>
</evidence>
<evidence type="ECO:0000313" key="18">
    <source>
        <dbReference type="Proteomes" id="UP000235786"/>
    </source>
</evidence>
<evidence type="ECO:0000256" key="3">
    <source>
        <dbReference type="ARBA" id="ARBA00004613"/>
    </source>
</evidence>
<accession>A0A2J6SAV5</accession>
<dbReference type="EMBL" id="KZ613938">
    <property type="protein sequence ID" value="PMD47899.1"/>
    <property type="molecule type" value="Genomic_DNA"/>
</dbReference>
<feature type="domain" description="CFEM" evidence="15">
    <location>
        <begin position="39"/>
        <end position="101"/>
    </location>
</feature>
<keyword evidence="5" id="KW-0964">Secreted</keyword>
<dbReference type="Pfam" id="PF20684">
    <property type="entry name" value="Fung_rhodopsin"/>
    <property type="match status" value="1"/>
</dbReference>
<dbReference type="InterPro" id="IPR049326">
    <property type="entry name" value="Rhodopsin_dom_fungi"/>
</dbReference>
<feature type="domain" description="Rhodopsin" evidence="16">
    <location>
        <begin position="130"/>
        <end position="390"/>
    </location>
</feature>
<evidence type="ECO:0000313" key="17">
    <source>
        <dbReference type="EMBL" id="PMD47899.1"/>
    </source>
</evidence>
<proteinExistence type="inferred from homology"/>
<evidence type="ECO:0000259" key="16">
    <source>
        <dbReference type="Pfam" id="PF20684"/>
    </source>
</evidence>
<dbReference type="AlphaFoldDB" id="A0A2J6SAV5"/>
<reference evidence="17 18" key="1">
    <citation type="submission" date="2016-04" db="EMBL/GenBank/DDBJ databases">
        <title>A degradative enzymes factory behind the ericoid mycorrhizal symbiosis.</title>
        <authorList>
            <consortium name="DOE Joint Genome Institute"/>
            <person name="Martino E."/>
            <person name="Morin E."/>
            <person name="Grelet G."/>
            <person name="Kuo A."/>
            <person name="Kohler A."/>
            <person name="Daghino S."/>
            <person name="Barry K."/>
            <person name="Choi C."/>
            <person name="Cichocki N."/>
            <person name="Clum A."/>
            <person name="Copeland A."/>
            <person name="Hainaut M."/>
            <person name="Haridas S."/>
            <person name="Labutti K."/>
            <person name="Lindquist E."/>
            <person name="Lipzen A."/>
            <person name="Khouja H.-R."/>
            <person name="Murat C."/>
            <person name="Ohm R."/>
            <person name="Olson A."/>
            <person name="Spatafora J."/>
            <person name="Veneault-Fourrey C."/>
            <person name="Henrissat B."/>
            <person name="Grigoriev I."/>
            <person name="Martin F."/>
            <person name="Perotto S."/>
        </authorList>
    </citation>
    <scope>NUCLEOTIDE SEQUENCE [LARGE SCALE GENOMIC DNA]</scope>
    <source>
        <strain evidence="17 18">F</strain>
    </source>
</reference>
<keyword evidence="12" id="KW-0449">Lipoprotein</keyword>
<keyword evidence="9 14" id="KW-1133">Transmembrane helix</keyword>
<dbReference type="GO" id="GO:0098552">
    <property type="term" value="C:side of membrane"/>
    <property type="evidence" value="ECO:0007669"/>
    <property type="project" value="UniProtKB-KW"/>
</dbReference>
<evidence type="ECO:0000256" key="8">
    <source>
        <dbReference type="ARBA" id="ARBA00022729"/>
    </source>
</evidence>
<dbReference type="Proteomes" id="UP000235786">
    <property type="component" value="Unassembled WGS sequence"/>
</dbReference>